<dbReference type="VEuPathDB" id="VectorBase:AATE018122"/>
<dbReference type="AlphaFoldDB" id="A0A182JHC6"/>
<proteinExistence type="predicted"/>
<protein>
    <submittedName>
        <fullName evidence="1">Uncharacterized protein</fullName>
    </submittedName>
</protein>
<dbReference type="EnsemblMetazoa" id="AATE018122-RA">
    <property type="protein sequence ID" value="AATE018122-PA.1"/>
    <property type="gene ID" value="AATE018122"/>
</dbReference>
<organism evidence="1">
    <name type="scientific">Anopheles atroparvus</name>
    <name type="common">European mosquito</name>
    <dbReference type="NCBI Taxonomy" id="41427"/>
    <lineage>
        <taxon>Eukaryota</taxon>
        <taxon>Metazoa</taxon>
        <taxon>Ecdysozoa</taxon>
        <taxon>Arthropoda</taxon>
        <taxon>Hexapoda</taxon>
        <taxon>Insecta</taxon>
        <taxon>Pterygota</taxon>
        <taxon>Neoptera</taxon>
        <taxon>Endopterygota</taxon>
        <taxon>Diptera</taxon>
        <taxon>Nematocera</taxon>
        <taxon>Culicoidea</taxon>
        <taxon>Culicidae</taxon>
        <taxon>Anophelinae</taxon>
        <taxon>Anopheles</taxon>
    </lineage>
</organism>
<name>A0A182JHC6_ANOAO</name>
<accession>A0A182JHC6</accession>
<evidence type="ECO:0000313" key="1">
    <source>
        <dbReference type="EnsemblMetazoa" id="AATE018122-PA.1"/>
    </source>
</evidence>
<sequence>MVDAADAGAAHYWPINLPAGTRSGASPVKVSAYVLPVLLELIARVIHRVHVRPDVLHQELRLQEDRLRFLVPVGQTLGLLLDRLTDGIVQEGLQALARFGDLHLLQHVELLVVVSEGSGGPIAQHVLPGVAQPVD</sequence>
<reference evidence="1" key="1">
    <citation type="submission" date="2022-08" db="UniProtKB">
        <authorList>
            <consortium name="EnsemblMetazoa"/>
        </authorList>
    </citation>
    <scope>IDENTIFICATION</scope>
    <source>
        <strain evidence="1">EBRO</strain>
    </source>
</reference>